<protein>
    <recommendedName>
        <fullName evidence="2 3">EGF-like domain-containing protein</fullName>
    </recommendedName>
</protein>
<dbReference type="EMBL" id="GL871116">
    <property type="protein sequence ID" value="EGC34019.1"/>
    <property type="molecule type" value="Genomic_DNA"/>
</dbReference>
<dbReference type="InterPro" id="IPR000742">
    <property type="entry name" value="EGF"/>
</dbReference>
<dbReference type="KEGG" id="dpp:DICPUDRAFT_88517"/>
<organism evidence="4 5">
    <name type="scientific">Dictyostelium purpureum</name>
    <name type="common">Slime mold</name>
    <dbReference type="NCBI Taxonomy" id="5786"/>
    <lineage>
        <taxon>Eukaryota</taxon>
        <taxon>Amoebozoa</taxon>
        <taxon>Evosea</taxon>
        <taxon>Eumycetozoa</taxon>
        <taxon>Dictyostelia</taxon>
        <taxon>Dictyosteliales</taxon>
        <taxon>Dictyosteliaceae</taxon>
        <taxon>Dictyostelium</taxon>
    </lineage>
</organism>
<dbReference type="OMA" id="MEWHEQS"/>
<dbReference type="Pfam" id="PF23034">
    <property type="entry name" value="DUF7035"/>
    <property type="match status" value="1"/>
</dbReference>
<dbReference type="PROSITE" id="PS01186">
    <property type="entry name" value="EGF_2"/>
    <property type="match status" value="1"/>
</dbReference>
<dbReference type="RefSeq" id="XP_003289463.1">
    <property type="nucleotide sequence ID" value="XM_003289415.1"/>
</dbReference>
<dbReference type="InterPro" id="IPR055462">
    <property type="entry name" value="DUF7034"/>
</dbReference>
<feature type="domain" description="EGF-like" evidence="2 3">
    <location>
        <begin position="428"/>
        <end position="439"/>
    </location>
</feature>
<evidence type="ECO:0000259" key="3">
    <source>
        <dbReference type="PROSITE" id="PS01186"/>
    </source>
</evidence>
<dbReference type="Pfam" id="PF23033">
    <property type="entry name" value="DUF7034"/>
    <property type="match status" value="1"/>
</dbReference>
<reference evidence="5" key="1">
    <citation type="journal article" date="2011" name="Genome Biol.">
        <title>Comparative genomics of the social amoebae Dictyostelium discoideum and Dictyostelium purpureum.</title>
        <authorList>
            <consortium name="US DOE Joint Genome Institute (JGI-PGF)"/>
            <person name="Sucgang R."/>
            <person name="Kuo A."/>
            <person name="Tian X."/>
            <person name="Salerno W."/>
            <person name="Parikh A."/>
            <person name="Feasley C.L."/>
            <person name="Dalin E."/>
            <person name="Tu H."/>
            <person name="Huang E."/>
            <person name="Barry K."/>
            <person name="Lindquist E."/>
            <person name="Shapiro H."/>
            <person name="Bruce D."/>
            <person name="Schmutz J."/>
            <person name="Salamov A."/>
            <person name="Fey P."/>
            <person name="Gaudet P."/>
            <person name="Anjard C."/>
            <person name="Babu M.M."/>
            <person name="Basu S."/>
            <person name="Bushmanova Y."/>
            <person name="van der Wel H."/>
            <person name="Katoh-Kurasawa M."/>
            <person name="Dinh C."/>
            <person name="Coutinho P.M."/>
            <person name="Saito T."/>
            <person name="Elias M."/>
            <person name="Schaap P."/>
            <person name="Kay R.R."/>
            <person name="Henrissat B."/>
            <person name="Eichinger L."/>
            <person name="Rivero F."/>
            <person name="Putnam N.H."/>
            <person name="West C.M."/>
            <person name="Loomis W.F."/>
            <person name="Chisholm R.L."/>
            <person name="Shaulsky G."/>
            <person name="Strassmann J.E."/>
            <person name="Queller D.C."/>
            <person name="Kuspa A."/>
            <person name="Grigoriev I.V."/>
        </authorList>
    </citation>
    <scope>NUCLEOTIDE SEQUENCE [LARGE SCALE GENOMIC DNA]</scope>
    <source>
        <strain evidence="5">QSDP1</strain>
    </source>
</reference>
<dbReference type="eggNOG" id="ENOG502RAHC">
    <property type="taxonomic scope" value="Eukaryota"/>
</dbReference>
<dbReference type="PANTHER" id="PTHR31378:SF31">
    <property type="entry name" value="EGF-LIKE DOMAIN-CONTAINING PROTEIN"/>
    <property type="match status" value="1"/>
</dbReference>
<dbReference type="Pfam" id="PF25820">
    <property type="entry name" value="DUF7949"/>
    <property type="match status" value="1"/>
</dbReference>
<dbReference type="InterPro" id="IPR057709">
    <property type="entry name" value="DUF7949"/>
</dbReference>
<keyword evidence="1" id="KW-0472">Membrane</keyword>
<dbReference type="VEuPathDB" id="AmoebaDB:DICPUDRAFT_88517"/>
<feature type="transmembrane region" description="Helical" evidence="1">
    <location>
        <begin position="702"/>
        <end position="725"/>
    </location>
</feature>
<evidence type="ECO:0000259" key="2">
    <source>
        <dbReference type="PROSITE" id="PS00022"/>
    </source>
</evidence>
<name>F0ZPX3_DICPU</name>
<keyword evidence="1" id="KW-1133">Transmembrane helix</keyword>
<evidence type="ECO:0000313" key="4">
    <source>
        <dbReference type="EMBL" id="EGC34019.1"/>
    </source>
</evidence>
<proteinExistence type="predicted"/>
<dbReference type="FunCoup" id="F0ZPX3">
    <property type="interactions" value="937"/>
</dbReference>
<keyword evidence="1" id="KW-0812">Transmembrane</keyword>
<evidence type="ECO:0000313" key="5">
    <source>
        <dbReference type="Proteomes" id="UP000001064"/>
    </source>
</evidence>
<dbReference type="InterPro" id="IPR055463">
    <property type="entry name" value="DUF7035"/>
</dbReference>
<gene>
    <name evidence="4" type="ORF">DICPUDRAFT_88517</name>
</gene>
<evidence type="ECO:0000256" key="1">
    <source>
        <dbReference type="SAM" id="Phobius"/>
    </source>
</evidence>
<accession>F0ZPX3</accession>
<dbReference type="Proteomes" id="UP000001064">
    <property type="component" value="Unassembled WGS sequence"/>
</dbReference>
<dbReference type="OrthoDB" id="10442150at2759"/>
<dbReference type="InParanoid" id="F0ZPX3"/>
<keyword evidence="5" id="KW-1185">Reference proteome</keyword>
<dbReference type="PROSITE" id="PS00022">
    <property type="entry name" value="EGF_1"/>
    <property type="match status" value="1"/>
</dbReference>
<dbReference type="AlphaFoldDB" id="F0ZPX3"/>
<dbReference type="PANTHER" id="PTHR31378">
    <property type="entry name" value="EGF-LIKE DOMAIN-CONTAINING PROTEIN-RELATED-RELATED"/>
    <property type="match status" value="1"/>
</dbReference>
<dbReference type="GeneID" id="10502501"/>
<sequence length="747" mass="83363">MFIIYGKKFTNDYFYSKFGEAANLNIVSNDCYELPPAISTLSFISGNSNLQLNTETVIGWQFTIESKVKIASAYFHVISDFDKQGYKYEFKPNSISFSDSLNFTVDPTTTRTQTFKIYNVTLIDERGIRSDYIDNYDVHYINTKSTIPKYPPPISPFYKLSTFKNLCEFKINSPFLPETTLPTLGQISPLTQGSINNDLTITLTVNFVTQDDTGLSKKHIPQLYLEIFPNFGNIIIIQCETTNSIYLNENRVSSNTAECKAPMSIGLINFLTISVYGIVDTSLNVAGYTASEINTNSGVYSLPVIIKPIISSHTSLTVNNDKLTLFGKNFPMSNGNAILVYSNTNTEIPLSFNYVSNVMVIINIPKSDQQFIIFTNSSEGQESNKYQVTYLEKEDSSSSSSSSEPPIVKCLNNCGGPTRGVCIENIGCRCIAPYSGISCLSETIKIPKPQINETSPDSRNEIPVSGTDIKLNTIISVVAIKELDISGNQINIHYLNEWNFTTISDSNYTYVSNIAKNQQNVSTIKVNMEWHEQSSTITFANQNFTINPFSLKYYIILDEYPFTSKLHSLHLIIKSEFKSSQTKDICSSKEISLNDGSDYMTLNIGKYSFEGKFIKKGVINSEDRIVSISNTLVDNFDTNSININETEKDSSNQQTSYIAIHIPYYNTKAILDPSFSVLIDPNGSSKNSANSICSGSSKKLTAAQIVGIVVGGAVFLVIIVLIIMLKFSKSSRFLSLKIFIYKRFRSK</sequence>